<dbReference type="AlphaFoldDB" id="A0A0F9ADI1"/>
<organism evidence="1">
    <name type="scientific">marine sediment metagenome</name>
    <dbReference type="NCBI Taxonomy" id="412755"/>
    <lineage>
        <taxon>unclassified sequences</taxon>
        <taxon>metagenomes</taxon>
        <taxon>ecological metagenomes</taxon>
    </lineage>
</organism>
<proteinExistence type="predicted"/>
<protein>
    <submittedName>
        <fullName evidence="1">Uncharacterized protein</fullName>
    </submittedName>
</protein>
<evidence type="ECO:0000313" key="1">
    <source>
        <dbReference type="EMBL" id="KKL07460.1"/>
    </source>
</evidence>
<name>A0A0F9ADI1_9ZZZZ</name>
<dbReference type="EMBL" id="LAZR01043283">
    <property type="protein sequence ID" value="KKL07460.1"/>
    <property type="molecule type" value="Genomic_DNA"/>
</dbReference>
<comment type="caution">
    <text evidence="1">The sequence shown here is derived from an EMBL/GenBank/DDBJ whole genome shotgun (WGS) entry which is preliminary data.</text>
</comment>
<accession>A0A0F9ADI1</accession>
<sequence length="119" mass="13691">MTTFKKDVTYTDEVTYELRDKCVAVSLLTHDAPKAIDRLYKYKSRKAMTSGTLTEVPDQSVFIQYLHKRLVENDQKFLASEFLFRSFKEAVLYNSNTNPQYGTIQGAGDEGGDFIFVKR</sequence>
<reference evidence="1" key="1">
    <citation type="journal article" date="2015" name="Nature">
        <title>Complex archaea that bridge the gap between prokaryotes and eukaryotes.</title>
        <authorList>
            <person name="Spang A."/>
            <person name="Saw J.H."/>
            <person name="Jorgensen S.L."/>
            <person name="Zaremba-Niedzwiedzka K."/>
            <person name="Martijn J."/>
            <person name="Lind A.E."/>
            <person name="van Eijk R."/>
            <person name="Schleper C."/>
            <person name="Guy L."/>
            <person name="Ettema T.J."/>
        </authorList>
    </citation>
    <scope>NUCLEOTIDE SEQUENCE</scope>
</reference>
<gene>
    <name evidence="1" type="ORF">LCGC14_2585780</name>
</gene>